<gene>
    <name evidence="2" type="ORF">FBUS_09167</name>
</gene>
<keyword evidence="3" id="KW-1185">Reference proteome</keyword>
<name>A0A8E0S6N8_9TREM</name>
<evidence type="ECO:0000313" key="2">
    <source>
        <dbReference type="EMBL" id="KAA0198398.1"/>
    </source>
</evidence>
<sequence length="664" mass="74168">MHGPPSDRLPERNSAPEGDSIICRHNSASTFMEGSTLPSNYPQPFPRENMKQIQDVNSSDYQNAFAMASASVPPTTPKTLEENQYSRGLKRMSNQSTEHSVKESSSSSRSRSTHHSGHRSRHRTASRRKSCTHGHRHPSRSQKQSHSGHHTSHHHRAKSHCKTWKRTNVLDCFRLSQASITINVYVCLQAGANQLNVKCFPHCTSDPFISDVSQYYTEPECPNHFGFHSIPYANLVPQFGSMAPVGMCAQPVPLNSPFGPTVPPNTVGWSYAPWSLAHVPIRGDHTHYHWVHTHPPLPLTSNLYEPGTNELFTNIPQYSQVKQTCEISTPNQPEYPLQLGAHPKSPACMDKSALAEVKHSGPWSSLDCRPIYHVPPGKPQVISSSTSEQMSYSGVMTESVVSDRIHAPVGFTGRTIPRSPLQKGQEKQLPREALPIKQAPDPVWEHTNEYQLTDPASSVLDIRGHVGDLPKAHSSFCGDQQPARERKSACGCDDRGRMNLVEIPTKLTSEVRNPKEITNVPQNSKTNPGIRATDGERFTSNIRVPSGMQSIVSSNNQVQETASQKHPTTARSAIISRANLPAEPVTPEQWKNVELRYDYLQKQKMLLEGQLSSLPQRCSMNKVTIQKEEAVLMSYLTPIDRELSALRLLMRKRCSQTRTMIKMK</sequence>
<evidence type="ECO:0000256" key="1">
    <source>
        <dbReference type="SAM" id="MobiDB-lite"/>
    </source>
</evidence>
<reference evidence="2" key="1">
    <citation type="submission" date="2019-05" db="EMBL/GenBank/DDBJ databases">
        <title>Annotation for the trematode Fasciolopsis buski.</title>
        <authorList>
            <person name="Choi Y.-J."/>
        </authorList>
    </citation>
    <scope>NUCLEOTIDE SEQUENCE</scope>
    <source>
        <strain evidence="2">HT</strain>
        <tissue evidence="2">Whole worm</tissue>
    </source>
</reference>
<proteinExistence type="predicted"/>
<feature type="compositionally biased region" description="Basic residues" evidence="1">
    <location>
        <begin position="111"/>
        <end position="140"/>
    </location>
</feature>
<accession>A0A8E0S6N8</accession>
<protein>
    <submittedName>
        <fullName evidence="2">Uncharacterized protein</fullName>
    </submittedName>
</protein>
<dbReference type="EMBL" id="LUCM01001762">
    <property type="protein sequence ID" value="KAA0198398.1"/>
    <property type="molecule type" value="Genomic_DNA"/>
</dbReference>
<feature type="compositionally biased region" description="Polar residues" evidence="1">
    <location>
        <begin position="26"/>
        <end position="42"/>
    </location>
</feature>
<feature type="region of interest" description="Disordered" evidence="1">
    <location>
        <begin position="1"/>
        <end position="57"/>
    </location>
</feature>
<evidence type="ECO:0000313" key="3">
    <source>
        <dbReference type="Proteomes" id="UP000728185"/>
    </source>
</evidence>
<feature type="compositionally biased region" description="Basic residues" evidence="1">
    <location>
        <begin position="146"/>
        <end position="160"/>
    </location>
</feature>
<dbReference type="OrthoDB" id="6257969at2759"/>
<feature type="region of interest" description="Disordered" evidence="1">
    <location>
        <begin position="88"/>
        <end position="160"/>
    </location>
</feature>
<dbReference type="AlphaFoldDB" id="A0A8E0S6N8"/>
<dbReference type="Proteomes" id="UP000728185">
    <property type="component" value="Unassembled WGS sequence"/>
</dbReference>
<organism evidence="2 3">
    <name type="scientific">Fasciolopsis buskii</name>
    <dbReference type="NCBI Taxonomy" id="27845"/>
    <lineage>
        <taxon>Eukaryota</taxon>
        <taxon>Metazoa</taxon>
        <taxon>Spiralia</taxon>
        <taxon>Lophotrochozoa</taxon>
        <taxon>Platyhelminthes</taxon>
        <taxon>Trematoda</taxon>
        <taxon>Digenea</taxon>
        <taxon>Plagiorchiida</taxon>
        <taxon>Echinostomata</taxon>
        <taxon>Echinostomatoidea</taxon>
        <taxon>Fasciolidae</taxon>
        <taxon>Fasciolopsis</taxon>
    </lineage>
</organism>
<comment type="caution">
    <text evidence="2">The sequence shown here is derived from an EMBL/GenBank/DDBJ whole genome shotgun (WGS) entry which is preliminary data.</text>
</comment>